<dbReference type="InterPro" id="IPR036390">
    <property type="entry name" value="WH_DNA-bd_sf"/>
</dbReference>
<protein>
    <submittedName>
        <fullName evidence="6">HTH-type transcriptional regulator HdfR</fullName>
    </submittedName>
</protein>
<dbReference type="GO" id="GO:0003700">
    <property type="term" value="F:DNA-binding transcription factor activity"/>
    <property type="evidence" value="ECO:0007669"/>
    <property type="project" value="InterPro"/>
</dbReference>
<dbReference type="Gene3D" id="3.40.190.10">
    <property type="entry name" value="Periplasmic binding protein-like II"/>
    <property type="match status" value="2"/>
</dbReference>
<dbReference type="EMBL" id="CABVHG010000027">
    <property type="protein sequence ID" value="VVN16499.1"/>
    <property type="molecule type" value="Genomic_DNA"/>
</dbReference>
<dbReference type="CDD" id="cd08412">
    <property type="entry name" value="PBP2_PAO1_like"/>
    <property type="match status" value="1"/>
</dbReference>
<dbReference type="GO" id="GO:0032993">
    <property type="term" value="C:protein-DNA complex"/>
    <property type="evidence" value="ECO:0007669"/>
    <property type="project" value="TreeGrafter"/>
</dbReference>
<dbReference type="PROSITE" id="PS50931">
    <property type="entry name" value="HTH_LYSR"/>
    <property type="match status" value="1"/>
</dbReference>
<evidence type="ECO:0000313" key="7">
    <source>
        <dbReference type="EMBL" id="VVN16499.1"/>
    </source>
</evidence>
<evidence type="ECO:0000256" key="2">
    <source>
        <dbReference type="ARBA" id="ARBA00023015"/>
    </source>
</evidence>
<comment type="similarity">
    <text evidence="1">Belongs to the LysR transcriptional regulatory family.</text>
</comment>
<dbReference type="SUPFAM" id="SSF46785">
    <property type="entry name" value="Winged helix' DNA-binding domain"/>
    <property type="match status" value="1"/>
</dbReference>
<dbReference type="InterPro" id="IPR000847">
    <property type="entry name" value="LysR_HTH_N"/>
</dbReference>
<feature type="domain" description="HTH lysR-type" evidence="5">
    <location>
        <begin position="32"/>
        <end position="90"/>
    </location>
</feature>
<dbReference type="SUPFAM" id="SSF53850">
    <property type="entry name" value="Periplasmic binding protein-like II"/>
    <property type="match status" value="1"/>
</dbReference>
<dbReference type="InterPro" id="IPR036388">
    <property type="entry name" value="WH-like_DNA-bd_sf"/>
</dbReference>
<keyword evidence="4" id="KW-0804">Transcription</keyword>
<sequence>MLNDEQNPLQQRAAEGVSCSKIISQRCTVASYTLRQLKYFVTTVECGSVAEASRKLYIAQPSISTAIKGLEDSFGVQLFIRHHAQGVSLTPGGARFYRKAQELLRMAREFEQNALADNDVVCGQIDIGCFETVAPLYLPRLIAGFRERFAGVEIRLQDGEQQELVQGLTGGRFDLAIFYEHDLDSTIETEALTAPQRPYALVPAGHRFAGQAQVSIRDLALEPMILLDVQPSRTYFVSIFEELQLSPNIVFSSPSIEMVRGMVGQGFGFALLVTKPHGHSTYDGQEVVCVEIAEDVTGSALVAGWLKRAQLTKPAQLFVDYCKEQFAAWLA</sequence>
<keyword evidence="2" id="KW-0805">Transcription regulation</keyword>
<dbReference type="PRINTS" id="PR00039">
    <property type="entry name" value="HTHLYSR"/>
</dbReference>
<evidence type="ECO:0000256" key="3">
    <source>
        <dbReference type="ARBA" id="ARBA00023125"/>
    </source>
</evidence>
<dbReference type="EMBL" id="OZ024668">
    <property type="protein sequence ID" value="CAK9889327.1"/>
    <property type="molecule type" value="Genomic_DNA"/>
</dbReference>
<evidence type="ECO:0000259" key="5">
    <source>
        <dbReference type="PROSITE" id="PS50931"/>
    </source>
</evidence>
<evidence type="ECO:0000256" key="1">
    <source>
        <dbReference type="ARBA" id="ARBA00009437"/>
    </source>
</evidence>
<dbReference type="PANTHER" id="PTHR30346:SF0">
    <property type="entry name" value="HCA OPERON TRANSCRIPTIONAL ACTIVATOR HCAR"/>
    <property type="match status" value="1"/>
</dbReference>
<dbReference type="Pfam" id="PF00126">
    <property type="entry name" value="HTH_1"/>
    <property type="match status" value="1"/>
</dbReference>
<gene>
    <name evidence="6" type="primary">hdfR_4</name>
    <name evidence="6" type="ORF">PS652_02156</name>
    <name evidence="7" type="ORF">PS652_04091</name>
</gene>
<dbReference type="PANTHER" id="PTHR30346">
    <property type="entry name" value="TRANSCRIPTIONAL DUAL REGULATOR HCAR-RELATED"/>
    <property type="match status" value="1"/>
</dbReference>
<dbReference type="Proteomes" id="UP000326595">
    <property type="component" value="Chromosome"/>
</dbReference>
<dbReference type="Gene3D" id="1.10.10.10">
    <property type="entry name" value="Winged helix-like DNA-binding domain superfamily/Winged helix DNA-binding domain"/>
    <property type="match status" value="1"/>
</dbReference>
<evidence type="ECO:0000256" key="4">
    <source>
        <dbReference type="ARBA" id="ARBA00023163"/>
    </source>
</evidence>
<name>A0A5E6VSX8_PSEFL</name>
<evidence type="ECO:0000313" key="6">
    <source>
        <dbReference type="EMBL" id="CAK9889327.1"/>
    </source>
</evidence>
<dbReference type="GO" id="GO:0003677">
    <property type="term" value="F:DNA binding"/>
    <property type="evidence" value="ECO:0007669"/>
    <property type="project" value="UniProtKB-KW"/>
</dbReference>
<keyword evidence="3" id="KW-0238">DNA-binding</keyword>
<proteinExistence type="inferred from homology"/>
<dbReference type="InterPro" id="IPR005119">
    <property type="entry name" value="LysR_subst-bd"/>
</dbReference>
<organism evidence="7">
    <name type="scientific">Pseudomonas fluorescens</name>
    <dbReference type="NCBI Taxonomy" id="294"/>
    <lineage>
        <taxon>Bacteria</taxon>
        <taxon>Pseudomonadati</taxon>
        <taxon>Pseudomonadota</taxon>
        <taxon>Gammaproteobacteria</taxon>
        <taxon>Pseudomonadales</taxon>
        <taxon>Pseudomonadaceae</taxon>
        <taxon>Pseudomonas</taxon>
    </lineage>
</organism>
<reference evidence="6 8" key="2">
    <citation type="submission" date="2024-03" db="EMBL/GenBank/DDBJ databases">
        <authorList>
            <person name="Alaster D. Moffat"/>
            <person name="Govind Chandra"/>
            <person name="Andrew W. Truman"/>
        </authorList>
    </citation>
    <scope>NUCLEOTIDE SEQUENCE [LARGE SCALE GENOMIC DNA]</scope>
    <source>
        <strain evidence="6">PS652</strain>
    </source>
</reference>
<reference evidence="7" key="1">
    <citation type="submission" date="2019-09" db="EMBL/GenBank/DDBJ databases">
        <authorList>
            <person name="Chandra G."/>
            <person name="Truman W A."/>
        </authorList>
    </citation>
    <scope>NUCLEOTIDE SEQUENCE [LARGE SCALE GENOMIC DNA]</scope>
    <source>
        <strain evidence="7">PS652</strain>
    </source>
</reference>
<accession>A0A5E6VSX8</accession>
<dbReference type="FunFam" id="1.10.10.10:FF:000001">
    <property type="entry name" value="LysR family transcriptional regulator"/>
    <property type="match status" value="1"/>
</dbReference>
<evidence type="ECO:0000313" key="8">
    <source>
        <dbReference type="Proteomes" id="UP000326595"/>
    </source>
</evidence>
<dbReference type="AlphaFoldDB" id="A0A5E6VSX8"/>
<dbReference type="Pfam" id="PF03466">
    <property type="entry name" value="LysR_substrate"/>
    <property type="match status" value="1"/>
</dbReference>